<comment type="caution">
    <text evidence="9">The sequence shown here is derived from an EMBL/GenBank/DDBJ whole genome shotgun (WGS) entry which is preliminary data.</text>
</comment>
<evidence type="ECO:0000313" key="9">
    <source>
        <dbReference type="EMBL" id="GGD61663.1"/>
    </source>
</evidence>
<dbReference type="RefSeq" id="WP_188991334.1">
    <property type="nucleotide sequence ID" value="NZ_BMHP01000001.1"/>
</dbReference>
<dbReference type="Proteomes" id="UP000612456">
    <property type="component" value="Unassembled WGS sequence"/>
</dbReference>
<dbReference type="InterPro" id="IPR035906">
    <property type="entry name" value="MetI-like_sf"/>
</dbReference>
<feature type="transmembrane region" description="Helical" evidence="7">
    <location>
        <begin position="109"/>
        <end position="129"/>
    </location>
</feature>
<dbReference type="AlphaFoldDB" id="A0A916YUF9"/>
<dbReference type="PANTHER" id="PTHR43744:SF9">
    <property type="entry name" value="POLYGALACTURONAN_RHAMNOGALACTURONAN TRANSPORT SYSTEM PERMEASE PROTEIN YTCP"/>
    <property type="match status" value="1"/>
</dbReference>
<dbReference type="GO" id="GO:0055085">
    <property type="term" value="P:transmembrane transport"/>
    <property type="evidence" value="ECO:0007669"/>
    <property type="project" value="InterPro"/>
</dbReference>
<dbReference type="InterPro" id="IPR000515">
    <property type="entry name" value="MetI-like"/>
</dbReference>
<evidence type="ECO:0000256" key="5">
    <source>
        <dbReference type="ARBA" id="ARBA00022989"/>
    </source>
</evidence>
<comment type="subcellular location">
    <subcellularLocation>
        <location evidence="1 7">Cell membrane</location>
        <topology evidence="1 7">Multi-pass membrane protein</topology>
    </subcellularLocation>
</comment>
<evidence type="ECO:0000256" key="6">
    <source>
        <dbReference type="ARBA" id="ARBA00023136"/>
    </source>
</evidence>
<keyword evidence="2 7" id="KW-0813">Transport</keyword>
<dbReference type="SUPFAM" id="SSF161098">
    <property type="entry name" value="MetI-like"/>
    <property type="match status" value="1"/>
</dbReference>
<gene>
    <name evidence="9" type="primary">ytcP</name>
    <name evidence="9" type="ORF">GCM10010911_19430</name>
</gene>
<protein>
    <submittedName>
        <fullName evidence="9">ABC transporter permease protein YtcP</fullName>
    </submittedName>
</protein>
<evidence type="ECO:0000256" key="7">
    <source>
        <dbReference type="RuleBase" id="RU363032"/>
    </source>
</evidence>
<evidence type="ECO:0000256" key="4">
    <source>
        <dbReference type="ARBA" id="ARBA00022692"/>
    </source>
</evidence>
<keyword evidence="6 7" id="KW-0472">Membrane</keyword>
<dbReference type="PANTHER" id="PTHR43744">
    <property type="entry name" value="ABC TRANSPORTER PERMEASE PROTEIN MG189-RELATED-RELATED"/>
    <property type="match status" value="1"/>
</dbReference>
<organism evidence="9 10">
    <name type="scientific">Paenibacillus nasutitermitis</name>
    <dbReference type="NCBI Taxonomy" id="1652958"/>
    <lineage>
        <taxon>Bacteria</taxon>
        <taxon>Bacillati</taxon>
        <taxon>Bacillota</taxon>
        <taxon>Bacilli</taxon>
        <taxon>Bacillales</taxon>
        <taxon>Paenibacillaceae</taxon>
        <taxon>Paenibacillus</taxon>
    </lineage>
</organism>
<name>A0A916YUF9_9BACL</name>
<keyword evidence="3" id="KW-1003">Cell membrane</keyword>
<reference evidence="9" key="1">
    <citation type="journal article" date="2014" name="Int. J. Syst. Evol. Microbiol.">
        <title>Complete genome sequence of Corynebacterium casei LMG S-19264T (=DSM 44701T), isolated from a smear-ripened cheese.</title>
        <authorList>
            <consortium name="US DOE Joint Genome Institute (JGI-PGF)"/>
            <person name="Walter F."/>
            <person name="Albersmeier A."/>
            <person name="Kalinowski J."/>
            <person name="Ruckert C."/>
        </authorList>
    </citation>
    <scope>NUCLEOTIDE SEQUENCE</scope>
    <source>
        <strain evidence="9">CGMCC 1.15178</strain>
    </source>
</reference>
<feature type="transmembrane region" description="Helical" evidence="7">
    <location>
        <begin position="259"/>
        <end position="278"/>
    </location>
</feature>
<evidence type="ECO:0000256" key="1">
    <source>
        <dbReference type="ARBA" id="ARBA00004651"/>
    </source>
</evidence>
<evidence type="ECO:0000256" key="3">
    <source>
        <dbReference type="ARBA" id="ARBA00022475"/>
    </source>
</evidence>
<feature type="transmembrane region" description="Helical" evidence="7">
    <location>
        <begin position="184"/>
        <end position="206"/>
    </location>
</feature>
<dbReference type="GO" id="GO:0005886">
    <property type="term" value="C:plasma membrane"/>
    <property type="evidence" value="ECO:0007669"/>
    <property type="project" value="UniProtKB-SubCell"/>
</dbReference>
<proteinExistence type="inferred from homology"/>
<accession>A0A916YUF9</accession>
<dbReference type="EMBL" id="BMHP01000001">
    <property type="protein sequence ID" value="GGD61663.1"/>
    <property type="molecule type" value="Genomic_DNA"/>
</dbReference>
<feature type="transmembrane region" description="Helical" evidence="7">
    <location>
        <begin position="141"/>
        <end position="163"/>
    </location>
</feature>
<feature type="transmembrane region" description="Helical" evidence="7">
    <location>
        <begin position="78"/>
        <end position="97"/>
    </location>
</feature>
<dbReference type="Gene3D" id="1.10.3720.10">
    <property type="entry name" value="MetI-like"/>
    <property type="match status" value="1"/>
</dbReference>
<sequence length="293" mass="33344">MVHMTFGEKMFQYVLLIFIVLICGVMIYPFIHMLAVSFSTPIEAIRPGLHLIPLEFSLDAYKQAFASQQIWIGFGNTIFRTVVGTLLGLFFMSITAYPLAKKQLPHRKWFTLLIVFTMFFQGGLIPTYLLIKNIGLINTQWVYILAPPFLISTFSLIILRNFFMNIPSELEDSAKIDGANEVRILFSLVIPLSKPILATVGLWLAVSHWNAWFDGLLYIQDTTKMLLQIYLRRLVIDNSQNEMSMIMDQMAGDVVPESIKAAVLMIATIPILLVYPFLQKYFVKGIFIGSLKG</sequence>
<keyword evidence="5 7" id="KW-1133">Transmembrane helix</keyword>
<keyword evidence="4 7" id="KW-0812">Transmembrane</keyword>
<dbReference type="CDD" id="cd06261">
    <property type="entry name" value="TM_PBP2"/>
    <property type="match status" value="1"/>
</dbReference>
<evidence type="ECO:0000259" key="8">
    <source>
        <dbReference type="PROSITE" id="PS50928"/>
    </source>
</evidence>
<keyword evidence="10" id="KW-1185">Reference proteome</keyword>
<comment type="similarity">
    <text evidence="7">Belongs to the binding-protein-dependent transport system permease family.</text>
</comment>
<feature type="transmembrane region" description="Helical" evidence="7">
    <location>
        <begin position="12"/>
        <end position="31"/>
    </location>
</feature>
<feature type="domain" description="ABC transmembrane type-1" evidence="8">
    <location>
        <begin position="74"/>
        <end position="278"/>
    </location>
</feature>
<dbReference type="Pfam" id="PF00528">
    <property type="entry name" value="BPD_transp_1"/>
    <property type="match status" value="1"/>
</dbReference>
<reference evidence="9" key="2">
    <citation type="submission" date="2020-09" db="EMBL/GenBank/DDBJ databases">
        <authorList>
            <person name="Sun Q."/>
            <person name="Zhou Y."/>
        </authorList>
    </citation>
    <scope>NUCLEOTIDE SEQUENCE</scope>
    <source>
        <strain evidence="9">CGMCC 1.15178</strain>
    </source>
</reference>
<evidence type="ECO:0000313" key="10">
    <source>
        <dbReference type="Proteomes" id="UP000612456"/>
    </source>
</evidence>
<dbReference type="PROSITE" id="PS50928">
    <property type="entry name" value="ABC_TM1"/>
    <property type="match status" value="1"/>
</dbReference>
<evidence type="ECO:0000256" key="2">
    <source>
        <dbReference type="ARBA" id="ARBA00022448"/>
    </source>
</evidence>